<name>A0A0G4G0T4_9ALVE</name>
<evidence type="ECO:0000256" key="2">
    <source>
        <dbReference type="SAM" id="SignalP"/>
    </source>
</evidence>
<evidence type="ECO:0000313" key="3">
    <source>
        <dbReference type="EMBL" id="CEM21150.1"/>
    </source>
</evidence>
<protein>
    <submittedName>
        <fullName evidence="3">Uncharacterized protein</fullName>
    </submittedName>
</protein>
<keyword evidence="2" id="KW-0732">Signal</keyword>
<dbReference type="VEuPathDB" id="CryptoDB:Cvel_3992"/>
<evidence type="ECO:0000256" key="1">
    <source>
        <dbReference type="SAM" id="MobiDB-lite"/>
    </source>
</evidence>
<reference evidence="3" key="1">
    <citation type="submission" date="2014-11" db="EMBL/GenBank/DDBJ databases">
        <authorList>
            <person name="Otto D Thomas"/>
            <person name="Naeem Raeece"/>
        </authorList>
    </citation>
    <scope>NUCLEOTIDE SEQUENCE</scope>
</reference>
<dbReference type="AlphaFoldDB" id="A0A0G4G0T4"/>
<feature type="chain" id="PRO_5005189520" evidence="2">
    <location>
        <begin position="27"/>
        <end position="442"/>
    </location>
</feature>
<feature type="region of interest" description="Disordered" evidence="1">
    <location>
        <begin position="362"/>
        <end position="414"/>
    </location>
</feature>
<organism evidence="3">
    <name type="scientific">Chromera velia CCMP2878</name>
    <dbReference type="NCBI Taxonomy" id="1169474"/>
    <lineage>
        <taxon>Eukaryota</taxon>
        <taxon>Sar</taxon>
        <taxon>Alveolata</taxon>
        <taxon>Colpodellida</taxon>
        <taxon>Chromeraceae</taxon>
        <taxon>Chromera</taxon>
    </lineage>
</organism>
<feature type="region of interest" description="Disordered" evidence="1">
    <location>
        <begin position="36"/>
        <end position="55"/>
    </location>
</feature>
<feature type="compositionally biased region" description="Basic and acidic residues" evidence="1">
    <location>
        <begin position="44"/>
        <end position="55"/>
    </location>
</feature>
<dbReference type="EMBL" id="CDMZ01000772">
    <property type="protein sequence ID" value="CEM21150.1"/>
    <property type="molecule type" value="Genomic_DNA"/>
</dbReference>
<gene>
    <name evidence="3" type="ORF">Cvel_3992</name>
</gene>
<proteinExistence type="predicted"/>
<feature type="signal peptide" evidence="2">
    <location>
        <begin position="1"/>
        <end position="26"/>
    </location>
</feature>
<accession>A0A0G4G0T4</accession>
<feature type="compositionally biased region" description="Low complexity" evidence="1">
    <location>
        <begin position="393"/>
        <end position="410"/>
    </location>
</feature>
<sequence length="442" mass="48339">MPAHVPEFAIFLTMFVLFFAWLPVWAQEDEQSISPLASSLRGSSSEEREKEEDTKKPLSLFNLVFPKGNATELQETSGKIVERDSQNLDIKLTSLVDFTTASQNALIFDGLQDFTLTTSKLSFTRSRYDPVNNYNFFDLAFNNTVFDLDYKLAPLTAAYKEAAAEEAEENNPDQKFEAGTDALNRVFNKEDYYEKLENTPENPLADKLHVNSTGNYTQSMAQVLRSSSKAADEDVSLGDMEALRPFFERLFVPSTHDTQIDFPIPSSKYQSAPPCQPVGGVDGRIPSTPPPGFPPAPQHHSMSLVNPNSRITPGEDEHCQIRRLLGKALVSPLSPDLSNFLCTFVVHFSNRLQCEESNKAQSDVPGQFLHGGTPNVSASLPPGDQGRAPVSVSSLSKSDADAPPASLSPSPRGPLGAVAELSVILEAPPPVRDRPAGKTPKV</sequence>